<feature type="chain" id="PRO_5045776376" evidence="1">
    <location>
        <begin position="23"/>
        <end position="103"/>
    </location>
</feature>
<evidence type="ECO:0000256" key="1">
    <source>
        <dbReference type="SAM" id="SignalP"/>
    </source>
</evidence>
<feature type="signal peptide" evidence="1">
    <location>
        <begin position="1"/>
        <end position="22"/>
    </location>
</feature>
<dbReference type="EMBL" id="CP036432">
    <property type="protein sequence ID" value="QDV81611.1"/>
    <property type="molecule type" value="Genomic_DNA"/>
</dbReference>
<accession>A0ABX5XIF4</accession>
<name>A0ABX5XIF4_9BACT</name>
<dbReference type="RefSeq" id="WP_145207382.1">
    <property type="nucleotide sequence ID" value="NZ_CP036432.1"/>
</dbReference>
<sequence length="103" mass="11190">MKALIVGLALLASATFVSNAQAQYVGIDIYTPRYAVPVARPVYVPPVVYPAPIVVRRPVVAPVAPLPPVVVPRPRYRFYTPYGGSEVRVPGRPVANTLRAIIR</sequence>
<keyword evidence="1" id="KW-0732">Signal</keyword>
<gene>
    <name evidence="2" type="ORF">TBK1r_05300</name>
</gene>
<evidence type="ECO:0000313" key="3">
    <source>
        <dbReference type="Proteomes" id="UP000318081"/>
    </source>
</evidence>
<keyword evidence="3" id="KW-1185">Reference proteome</keyword>
<reference evidence="2 3" key="1">
    <citation type="submission" date="2019-02" db="EMBL/GenBank/DDBJ databases">
        <title>Deep-cultivation of Planctomycetes and their phenomic and genomic characterization uncovers novel biology.</title>
        <authorList>
            <person name="Wiegand S."/>
            <person name="Jogler M."/>
            <person name="Boedeker C."/>
            <person name="Pinto D."/>
            <person name="Vollmers J."/>
            <person name="Rivas-Marin E."/>
            <person name="Kohn T."/>
            <person name="Peeters S.H."/>
            <person name="Heuer A."/>
            <person name="Rast P."/>
            <person name="Oberbeckmann S."/>
            <person name="Bunk B."/>
            <person name="Jeske O."/>
            <person name="Meyerdierks A."/>
            <person name="Storesund J.E."/>
            <person name="Kallscheuer N."/>
            <person name="Luecker S."/>
            <person name="Lage O.M."/>
            <person name="Pohl T."/>
            <person name="Merkel B.J."/>
            <person name="Hornburger P."/>
            <person name="Mueller R.-W."/>
            <person name="Bruemmer F."/>
            <person name="Labrenz M."/>
            <person name="Spormann A.M."/>
            <person name="Op den Camp H."/>
            <person name="Overmann J."/>
            <person name="Amann R."/>
            <person name="Jetten M.S.M."/>
            <person name="Mascher T."/>
            <person name="Medema M.H."/>
            <person name="Devos D.P."/>
            <person name="Kaster A.-K."/>
            <person name="Ovreas L."/>
            <person name="Rohde M."/>
            <person name="Galperin M.Y."/>
            <person name="Jogler C."/>
        </authorList>
    </citation>
    <scope>NUCLEOTIDE SEQUENCE [LARGE SCALE GENOMIC DNA]</scope>
    <source>
        <strain evidence="2 3">TBK1r</strain>
    </source>
</reference>
<dbReference type="Proteomes" id="UP000318081">
    <property type="component" value="Chromosome"/>
</dbReference>
<organism evidence="2 3">
    <name type="scientific">Stieleria magnilauensis</name>
    <dbReference type="NCBI Taxonomy" id="2527963"/>
    <lineage>
        <taxon>Bacteria</taxon>
        <taxon>Pseudomonadati</taxon>
        <taxon>Planctomycetota</taxon>
        <taxon>Planctomycetia</taxon>
        <taxon>Pirellulales</taxon>
        <taxon>Pirellulaceae</taxon>
        <taxon>Stieleria</taxon>
    </lineage>
</organism>
<evidence type="ECO:0000313" key="2">
    <source>
        <dbReference type="EMBL" id="QDV81611.1"/>
    </source>
</evidence>
<protein>
    <submittedName>
        <fullName evidence="2">Uncharacterized protein</fullName>
    </submittedName>
</protein>
<proteinExistence type="predicted"/>